<comment type="catalytic activity">
    <reaction evidence="4">
        <text>ATP + H2O = ADP + phosphate + H(+)</text>
        <dbReference type="Rhea" id="RHEA:13065"/>
        <dbReference type="ChEBI" id="CHEBI:15377"/>
        <dbReference type="ChEBI" id="CHEBI:15378"/>
        <dbReference type="ChEBI" id="CHEBI:30616"/>
        <dbReference type="ChEBI" id="CHEBI:43474"/>
        <dbReference type="ChEBI" id="CHEBI:456216"/>
        <dbReference type="EC" id="5.6.2.4"/>
    </reaction>
</comment>
<keyword evidence="7" id="KW-1185">Reference proteome</keyword>
<evidence type="ECO:0000313" key="7">
    <source>
        <dbReference type="Proteomes" id="UP000000346"/>
    </source>
</evidence>
<comment type="catalytic activity">
    <reaction evidence="2">
        <text>Couples ATP hydrolysis with the unwinding of duplex DNA by translocating in the 3'-5' direction.</text>
        <dbReference type="EC" id="5.6.2.4"/>
    </reaction>
</comment>
<evidence type="ECO:0000256" key="3">
    <source>
        <dbReference type="ARBA" id="ARBA00048954"/>
    </source>
</evidence>
<evidence type="ECO:0000256" key="2">
    <source>
        <dbReference type="ARBA" id="ARBA00034617"/>
    </source>
</evidence>
<dbReference type="InParanoid" id="D9Q222"/>
<dbReference type="PANTHER" id="PTHR42957">
    <property type="entry name" value="HELICASE MJ1565-RELATED"/>
    <property type="match status" value="1"/>
</dbReference>
<dbReference type="InterPro" id="IPR002789">
    <property type="entry name" value="HerA_central"/>
</dbReference>
<dbReference type="Proteomes" id="UP000000346">
    <property type="component" value="Chromosome"/>
</dbReference>
<dbReference type="OrthoDB" id="107033at2157"/>
<dbReference type="EMBL" id="CP001742">
    <property type="protein sequence ID" value="ADL19360.1"/>
    <property type="molecule type" value="Genomic_DNA"/>
</dbReference>
<sequence>MSYPCSDGKRLGWIVGESTPRSSQVLFAEDRVPHTGTYVLAESPDGCLFGIVESVSSGNRLLPEDVTSPESVDGLVQILKQSPAVSPTYIKGTVRWLSYEEDLLRGSISLPKVPPRPGTEVYETPREVLEKVFQGNGGNWLRIGSLINDGISYGIDVNKLTRHLAILAVTGGGKSNTVCVLTRRLVDELSATVVIFDMHGEYGDLKLGPRANYIARPAINPARLSFNELVELTRIPDNATNQLRVLREAWSTVIDNYYAGKTSSDDLIEELTKEVSRARDRGNSDPAVGVLNRLSDLQDYYGDILSKSVPLELKEIIKPGMLNVFDLSELDELGADAIVSHYLRRLLAERKAWKHSGGKRGYPSPVVTVIEEAHVLIPARDSTLTKYWAARIAREGRKFGIGLVIVSQRPRNVDPDVLSQTNNKIILRMVEPQDIKYVQEASEELSEDLANMLPSLNPGEAIVIGSMVRLPAVVKIDPCVCEGEPCKKGGGDLDLVKEWKSSSSSNNDDINDIIGELT</sequence>
<accession>D9Q222</accession>
<dbReference type="AlphaFoldDB" id="D9Q222"/>
<evidence type="ECO:0000313" key="6">
    <source>
        <dbReference type="EMBL" id="ADL19360.1"/>
    </source>
</evidence>
<evidence type="ECO:0000259" key="5">
    <source>
        <dbReference type="Pfam" id="PF01935"/>
    </source>
</evidence>
<keyword evidence="6" id="KW-0347">Helicase</keyword>
<reference evidence="6 7" key="1">
    <citation type="journal article" date="2010" name="Appl. Environ. Microbiol.">
        <title>The genome sequence of the crenarchaeon Acidilobus saccharovorans supports a new order, Acidilobales, and suggests an important ecological role in terrestrial acidic hot springs.</title>
        <authorList>
            <person name="Mardanov A.V."/>
            <person name="Svetlitchnyi V.A."/>
            <person name="Beletsky A.V."/>
            <person name="Prokofeva M.I."/>
            <person name="Bonch-Osmolovskaya E.A."/>
            <person name="Ravin N.V."/>
            <person name="Skryabin K.G."/>
        </authorList>
    </citation>
    <scope>NUCLEOTIDE SEQUENCE [LARGE SCALE GENOMIC DNA]</scope>
    <source>
        <strain evidence="7">DSM 16705 / JCM 18335 / VKM B-2471 / 345-15</strain>
    </source>
</reference>
<protein>
    <submittedName>
        <fullName evidence="6">Bipolar DNA helicase</fullName>
    </submittedName>
</protein>
<organism evidence="6 7">
    <name type="scientific">Acidilobus saccharovorans (strain DSM 16705 / JCM 18335 / VKM B-2471 / 345-15)</name>
    <dbReference type="NCBI Taxonomy" id="666510"/>
    <lineage>
        <taxon>Archaea</taxon>
        <taxon>Thermoproteota</taxon>
        <taxon>Thermoprotei</taxon>
        <taxon>Acidilobales</taxon>
        <taxon>Acidilobaceae</taxon>
        <taxon>Acidilobus</taxon>
    </lineage>
</organism>
<dbReference type="InterPro" id="IPR008571">
    <property type="entry name" value="HerA-like"/>
</dbReference>
<dbReference type="Pfam" id="PF01935">
    <property type="entry name" value="DUF87"/>
    <property type="match status" value="1"/>
</dbReference>
<dbReference type="KEGG" id="asc:ASAC_0955"/>
<name>D9Q222_ACIS3</name>
<evidence type="ECO:0000256" key="1">
    <source>
        <dbReference type="ARBA" id="ARBA00007816"/>
    </source>
</evidence>
<dbReference type="Gene3D" id="3.40.50.300">
    <property type="entry name" value="P-loop containing nucleotide triphosphate hydrolases"/>
    <property type="match status" value="2"/>
</dbReference>
<dbReference type="eggNOG" id="arCOG00280">
    <property type="taxonomic scope" value="Archaea"/>
</dbReference>
<feature type="domain" description="Helicase HerA central" evidence="5">
    <location>
        <begin position="142"/>
        <end position="346"/>
    </location>
</feature>
<dbReference type="STRING" id="666510.ASAC_0955"/>
<dbReference type="PANTHER" id="PTHR42957:SF1">
    <property type="entry name" value="HELICASE MJ1565-RELATED"/>
    <property type="match status" value="1"/>
</dbReference>
<dbReference type="RefSeq" id="WP_013266872.1">
    <property type="nucleotide sequence ID" value="NC_014374.1"/>
</dbReference>
<proteinExistence type="inferred from homology"/>
<keyword evidence="6" id="KW-0067">ATP-binding</keyword>
<dbReference type="InterPro" id="IPR027417">
    <property type="entry name" value="P-loop_NTPase"/>
</dbReference>
<keyword evidence="6" id="KW-0547">Nucleotide-binding</keyword>
<keyword evidence="6" id="KW-0378">Hydrolase</keyword>
<dbReference type="GO" id="GO:0043139">
    <property type="term" value="F:5'-3' DNA helicase activity"/>
    <property type="evidence" value="ECO:0007669"/>
    <property type="project" value="UniProtKB-EC"/>
</dbReference>
<comment type="catalytic activity">
    <reaction evidence="3">
        <text>ATP + H2O = ADP + phosphate + H(+)</text>
        <dbReference type="Rhea" id="RHEA:13065"/>
        <dbReference type="ChEBI" id="CHEBI:15377"/>
        <dbReference type="ChEBI" id="CHEBI:15378"/>
        <dbReference type="ChEBI" id="CHEBI:30616"/>
        <dbReference type="ChEBI" id="CHEBI:43474"/>
        <dbReference type="ChEBI" id="CHEBI:456216"/>
        <dbReference type="EC" id="5.6.2.3"/>
    </reaction>
</comment>
<dbReference type="GO" id="GO:0043138">
    <property type="term" value="F:3'-5' DNA helicase activity"/>
    <property type="evidence" value="ECO:0007669"/>
    <property type="project" value="UniProtKB-EC"/>
</dbReference>
<evidence type="ECO:0000256" key="4">
    <source>
        <dbReference type="ARBA" id="ARBA00048988"/>
    </source>
</evidence>
<dbReference type="GeneID" id="9499197"/>
<dbReference type="SUPFAM" id="SSF52540">
    <property type="entry name" value="P-loop containing nucleoside triphosphate hydrolases"/>
    <property type="match status" value="1"/>
</dbReference>
<dbReference type="HOGENOM" id="CLU_023842_2_0_2"/>
<gene>
    <name evidence="6" type="ordered locus">ASAC_0955</name>
</gene>
<comment type="similarity">
    <text evidence="1">Belongs to the HerA family.</text>
</comment>